<dbReference type="EMBL" id="WIGN01000055">
    <property type="protein sequence ID" value="KAF6813246.1"/>
    <property type="molecule type" value="Genomic_DNA"/>
</dbReference>
<dbReference type="Proteomes" id="UP000652219">
    <property type="component" value="Unassembled WGS sequence"/>
</dbReference>
<organism evidence="2 3">
    <name type="scientific">Colletotrichum sojae</name>
    <dbReference type="NCBI Taxonomy" id="2175907"/>
    <lineage>
        <taxon>Eukaryota</taxon>
        <taxon>Fungi</taxon>
        <taxon>Dikarya</taxon>
        <taxon>Ascomycota</taxon>
        <taxon>Pezizomycotina</taxon>
        <taxon>Sordariomycetes</taxon>
        <taxon>Hypocreomycetidae</taxon>
        <taxon>Glomerellales</taxon>
        <taxon>Glomerellaceae</taxon>
        <taxon>Colletotrichum</taxon>
        <taxon>Colletotrichum orchidearum species complex</taxon>
    </lineage>
</organism>
<proteinExistence type="predicted"/>
<sequence length="106" mass="11541">MHFAAVLVAAIACATGVAADLHNIAYCANREFKGLQESNPANNAATEQACAKYRKRNTGNKQWDQCPDCSPSFRGDLRVCNSVGWHIGGDEWNYYCRQSGADLGKA</sequence>
<keyword evidence="1" id="KW-0732">Signal</keyword>
<accession>A0A8H6JIE4</accession>
<reference evidence="2 3" key="1">
    <citation type="journal article" date="2020" name="Phytopathology">
        <title>Genome Sequence Resources of Colletotrichum truncatum, C. plurivorum, C. musicola, and C. sojae: Four Species Pathogenic to Soybean (Glycine max).</title>
        <authorList>
            <person name="Rogerio F."/>
            <person name="Boufleur T.R."/>
            <person name="Ciampi-Guillardi M."/>
            <person name="Sukno S.A."/>
            <person name="Thon M.R."/>
            <person name="Massola Junior N.S."/>
            <person name="Baroncelli R."/>
        </authorList>
    </citation>
    <scope>NUCLEOTIDE SEQUENCE [LARGE SCALE GENOMIC DNA]</scope>
    <source>
        <strain evidence="2 3">LFN0009</strain>
    </source>
</reference>
<evidence type="ECO:0000313" key="2">
    <source>
        <dbReference type="EMBL" id="KAF6813246.1"/>
    </source>
</evidence>
<dbReference type="AlphaFoldDB" id="A0A8H6JIE4"/>
<feature type="chain" id="PRO_5034410280" description="Avirulence Effector AvrLm4-7 domain-containing protein" evidence="1">
    <location>
        <begin position="20"/>
        <end position="106"/>
    </location>
</feature>
<comment type="caution">
    <text evidence="2">The sequence shown here is derived from an EMBL/GenBank/DDBJ whole genome shotgun (WGS) entry which is preliminary data.</text>
</comment>
<name>A0A8H6JIE4_9PEZI</name>
<evidence type="ECO:0008006" key="4">
    <source>
        <dbReference type="Google" id="ProtNLM"/>
    </source>
</evidence>
<gene>
    <name evidence="2" type="ORF">CSOJ01_04757</name>
</gene>
<evidence type="ECO:0000313" key="3">
    <source>
        <dbReference type="Proteomes" id="UP000652219"/>
    </source>
</evidence>
<feature type="signal peptide" evidence="1">
    <location>
        <begin position="1"/>
        <end position="19"/>
    </location>
</feature>
<evidence type="ECO:0000256" key="1">
    <source>
        <dbReference type="SAM" id="SignalP"/>
    </source>
</evidence>
<protein>
    <recommendedName>
        <fullName evidence="4">Avirulence Effector AvrLm4-7 domain-containing protein</fullName>
    </recommendedName>
</protein>
<keyword evidence="3" id="KW-1185">Reference proteome</keyword>